<evidence type="ECO:0000256" key="2">
    <source>
        <dbReference type="ARBA" id="ARBA00022729"/>
    </source>
</evidence>
<evidence type="ECO:0000313" key="10">
    <source>
        <dbReference type="Proteomes" id="UP000266673"/>
    </source>
</evidence>
<feature type="region of interest" description="Disordered" evidence="6">
    <location>
        <begin position="62"/>
        <end position="90"/>
    </location>
</feature>
<evidence type="ECO:0000256" key="6">
    <source>
        <dbReference type="SAM" id="MobiDB-lite"/>
    </source>
</evidence>
<evidence type="ECO:0000259" key="8">
    <source>
        <dbReference type="PROSITE" id="PS50940"/>
    </source>
</evidence>
<dbReference type="EMBL" id="QKWP01000006">
    <property type="protein sequence ID" value="RIB30730.1"/>
    <property type="molecule type" value="Genomic_DNA"/>
</dbReference>
<dbReference type="Pfam" id="PF01607">
    <property type="entry name" value="CBM_14"/>
    <property type="match status" value="1"/>
</dbReference>
<dbReference type="InterPro" id="IPR002557">
    <property type="entry name" value="Chitin-bd_dom"/>
</dbReference>
<dbReference type="PANTHER" id="PTHR23301">
    <property type="entry name" value="CHITIN BINDING PERITROPHIN-A"/>
    <property type="match status" value="1"/>
</dbReference>
<evidence type="ECO:0000256" key="4">
    <source>
        <dbReference type="ARBA" id="ARBA00023157"/>
    </source>
</evidence>
<feature type="transmembrane region" description="Helical" evidence="7">
    <location>
        <begin position="7"/>
        <end position="25"/>
    </location>
</feature>
<dbReference type="PANTHER" id="PTHR23301:SF0">
    <property type="entry name" value="CHITIN-BINDING TYPE-2 DOMAIN-CONTAINING PROTEIN-RELATED"/>
    <property type="match status" value="1"/>
</dbReference>
<evidence type="ECO:0000256" key="1">
    <source>
        <dbReference type="ARBA" id="ARBA00022669"/>
    </source>
</evidence>
<dbReference type="OrthoDB" id="2304619at2759"/>
<keyword evidence="3" id="KW-0677">Repeat</keyword>
<dbReference type="AlphaFoldDB" id="A0A397W7Q6"/>
<reference evidence="9 10" key="1">
    <citation type="submission" date="2018-06" db="EMBL/GenBank/DDBJ databases">
        <title>Comparative genomics reveals the genomic features of Rhizophagus irregularis, R. cerebriforme, R. diaphanum and Gigaspora rosea, and their symbiotic lifestyle signature.</title>
        <authorList>
            <person name="Morin E."/>
            <person name="San Clemente H."/>
            <person name="Chen E.C.H."/>
            <person name="De La Providencia I."/>
            <person name="Hainaut M."/>
            <person name="Kuo A."/>
            <person name="Kohler A."/>
            <person name="Murat C."/>
            <person name="Tang N."/>
            <person name="Roy S."/>
            <person name="Loubradou J."/>
            <person name="Henrissat B."/>
            <person name="Grigoriev I.V."/>
            <person name="Corradi N."/>
            <person name="Roux C."/>
            <person name="Martin F.M."/>
        </authorList>
    </citation>
    <scope>NUCLEOTIDE SEQUENCE [LARGE SCALE GENOMIC DNA]</scope>
    <source>
        <strain evidence="9 10">DAOM 194757</strain>
    </source>
</reference>
<dbReference type="SUPFAM" id="SSF57625">
    <property type="entry name" value="Invertebrate chitin-binding proteins"/>
    <property type="match status" value="1"/>
</dbReference>
<keyword evidence="4" id="KW-1015">Disulfide bond</keyword>
<accession>A0A397W7Q6</accession>
<keyword evidence="10" id="KW-1185">Reference proteome</keyword>
<name>A0A397W7Q6_9GLOM</name>
<evidence type="ECO:0000256" key="5">
    <source>
        <dbReference type="ARBA" id="ARBA00023180"/>
    </source>
</evidence>
<dbReference type="Gene3D" id="2.170.140.10">
    <property type="entry name" value="Chitin binding domain"/>
    <property type="match status" value="1"/>
</dbReference>
<organism evidence="9 10">
    <name type="scientific">Gigaspora rosea</name>
    <dbReference type="NCBI Taxonomy" id="44941"/>
    <lineage>
        <taxon>Eukaryota</taxon>
        <taxon>Fungi</taxon>
        <taxon>Fungi incertae sedis</taxon>
        <taxon>Mucoromycota</taxon>
        <taxon>Glomeromycotina</taxon>
        <taxon>Glomeromycetes</taxon>
        <taxon>Diversisporales</taxon>
        <taxon>Gigasporaceae</taxon>
        <taxon>Gigaspora</taxon>
    </lineage>
</organism>
<dbReference type="PROSITE" id="PS50940">
    <property type="entry name" value="CHIT_BIND_II"/>
    <property type="match status" value="1"/>
</dbReference>
<comment type="caution">
    <text evidence="9">The sequence shown here is derived from an EMBL/GenBank/DDBJ whole genome shotgun (WGS) entry which is preliminary data.</text>
</comment>
<gene>
    <name evidence="9" type="ORF">C2G38_1423383</name>
</gene>
<evidence type="ECO:0000256" key="7">
    <source>
        <dbReference type="SAM" id="Phobius"/>
    </source>
</evidence>
<evidence type="ECO:0000256" key="3">
    <source>
        <dbReference type="ARBA" id="ARBA00022737"/>
    </source>
</evidence>
<keyword evidence="5" id="KW-0325">Glycoprotein</keyword>
<dbReference type="Proteomes" id="UP000266673">
    <property type="component" value="Unassembled WGS sequence"/>
</dbReference>
<feature type="domain" description="Chitin-binding type-2" evidence="8">
    <location>
        <begin position="82"/>
        <end position="143"/>
    </location>
</feature>
<proteinExistence type="predicted"/>
<keyword evidence="7" id="KW-1133">Transmembrane helix</keyword>
<sequence length="144" mass="15956">MKFIKNSIIILFIMMSLYIIFVFGIELEQTADIGKSKNNANQFVDTSGGNIKVGGNTGINGDNRDVTVNEDNNKGISASSSRFECPKRDAENNPDEVYANPYSCSTFFQCSNGHAYMKDCPDGLQWSSKALRCEWPENSDCGNE</sequence>
<dbReference type="GO" id="GO:0008061">
    <property type="term" value="F:chitin binding"/>
    <property type="evidence" value="ECO:0007669"/>
    <property type="project" value="UniProtKB-KW"/>
</dbReference>
<dbReference type="GO" id="GO:0005576">
    <property type="term" value="C:extracellular region"/>
    <property type="evidence" value="ECO:0007669"/>
    <property type="project" value="InterPro"/>
</dbReference>
<protein>
    <submittedName>
        <fullName evidence="9">Carbohydrate-Binding Module Family 14 protein</fullName>
    </submittedName>
</protein>
<keyword evidence="7" id="KW-0472">Membrane</keyword>
<evidence type="ECO:0000313" key="9">
    <source>
        <dbReference type="EMBL" id="RIB30730.1"/>
    </source>
</evidence>
<keyword evidence="2" id="KW-0732">Signal</keyword>
<dbReference type="InterPro" id="IPR036508">
    <property type="entry name" value="Chitin-bd_dom_sf"/>
</dbReference>
<dbReference type="SMART" id="SM00494">
    <property type="entry name" value="ChtBD2"/>
    <property type="match status" value="1"/>
</dbReference>
<dbReference type="InterPro" id="IPR051940">
    <property type="entry name" value="Chitin_bind-dev_reg"/>
</dbReference>
<keyword evidence="7" id="KW-0812">Transmembrane</keyword>
<feature type="compositionally biased region" description="Basic and acidic residues" evidence="6">
    <location>
        <begin position="62"/>
        <end position="73"/>
    </location>
</feature>
<keyword evidence="1" id="KW-0147">Chitin-binding</keyword>